<comment type="subcellular location">
    <subcellularLocation>
        <location evidence="2">Cytoplasm</location>
        <location evidence="2">Perinuclear region</location>
    </subcellularLocation>
    <subcellularLocation>
        <location evidence="1">Lysosome membrane</location>
        <topology evidence="1">Multi-pass membrane protein</topology>
    </subcellularLocation>
</comment>
<dbReference type="Proteomes" id="UP000292052">
    <property type="component" value="Unassembled WGS sequence"/>
</dbReference>
<sequence>MFAKGSEEEAEHELPFRDKFEHAEPGTQTEVLDPRHSANLDPNSCPVCRAGRMTRKFTTCGIVLAVLLFPFGLICCCVSSVKKCDACGYTEGF</sequence>
<gene>
    <name evidence="13" type="ORF">BDFB_007551</name>
</gene>
<dbReference type="PANTHER" id="PTHR13551">
    <property type="entry name" value="BRAIN PROTEIN I3"/>
    <property type="match status" value="1"/>
</dbReference>
<protein>
    <recommendedName>
        <fullName evidence="9">Membrane protein BRI3</fullName>
    </recommendedName>
    <alternativeName>
        <fullName evidence="10">Brain protein I3</fullName>
    </alternativeName>
</protein>
<dbReference type="GO" id="GO:0048471">
    <property type="term" value="C:perinuclear region of cytoplasm"/>
    <property type="evidence" value="ECO:0007669"/>
    <property type="project" value="UniProtKB-SubCell"/>
</dbReference>
<name>A0A482VTV9_ASBVE</name>
<comment type="caution">
    <text evidence="13">The sequence shown here is derived from an EMBL/GenBank/DDBJ whole genome shotgun (WGS) entry which is preliminary data.</text>
</comment>
<evidence type="ECO:0000256" key="10">
    <source>
        <dbReference type="ARBA" id="ARBA00035449"/>
    </source>
</evidence>
<proteinExistence type="inferred from homology"/>
<dbReference type="GO" id="GO:0005765">
    <property type="term" value="C:lysosomal membrane"/>
    <property type="evidence" value="ECO:0007669"/>
    <property type="project" value="UniProtKB-SubCell"/>
</dbReference>
<evidence type="ECO:0000256" key="3">
    <source>
        <dbReference type="ARBA" id="ARBA00008090"/>
    </source>
</evidence>
<keyword evidence="7 12" id="KW-0472">Membrane</keyword>
<reference evidence="13 14" key="1">
    <citation type="submission" date="2017-03" db="EMBL/GenBank/DDBJ databases">
        <title>Genome of the blue death feigning beetle - Asbolus verrucosus.</title>
        <authorList>
            <person name="Rider S.D."/>
        </authorList>
    </citation>
    <scope>NUCLEOTIDE SEQUENCE [LARGE SCALE GENOMIC DNA]</scope>
    <source>
        <strain evidence="13">Butters</strain>
        <tissue evidence="13">Head and leg muscle</tissue>
    </source>
</reference>
<comment type="similarity">
    <text evidence="3">Belongs to the BRI3 family.</text>
</comment>
<accession>A0A482VTV9</accession>
<evidence type="ECO:0000256" key="5">
    <source>
        <dbReference type="ARBA" id="ARBA00022692"/>
    </source>
</evidence>
<evidence type="ECO:0000313" key="14">
    <source>
        <dbReference type="Proteomes" id="UP000292052"/>
    </source>
</evidence>
<evidence type="ECO:0000256" key="2">
    <source>
        <dbReference type="ARBA" id="ARBA00004556"/>
    </source>
</evidence>
<organism evidence="13 14">
    <name type="scientific">Asbolus verrucosus</name>
    <name type="common">Desert ironclad beetle</name>
    <dbReference type="NCBI Taxonomy" id="1661398"/>
    <lineage>
        <taxon>Eukaryota</taxon>
        <taxon>Metazoa</taxon>
        <taxon>Ecdysozoa</taxon>
        <taxon>Arthropoda</taxon>
        <taxon>Hexapoda</taxon>
        <taxon>Insecta</taxon>
        <taxon>Pterygota</taxon>
        <taxon>Neoptera</taxon>
        <taxon>Endopterygota</taxon>
        <taxon>Coleoptera</taxon>
        <taxon>Polyphaga</taxon>
        <taxon>Cucujiformia</taxon>
        <taxon>Tenebrionidae</taxon>
        <taxon>Pimeliinae</taxon>
        <taxon>Asbolus</taxon>
    </lineage>
</organism>
<keyword evidence="8" id="KW-0458">Lysosome</keyword>
<dbReference type="Pfam" id="PF10164">
    <property type="entry name" value="BRI3"/>
    <property type="match status" value="1"/>
</dbReference>
<evidence type="ECO:0000313" key="13">
    <source>
        <dbReference type="EMBL" id="RZC35707.1"/>
    </source>
</evidence>
<comment type="subunit">
    <text evidence="11">Interacts with BRI3BP. Interacts with MGAT1 and IFITM3.</text>
</comment>
<dbReference type="AlphaFoldDB" id="A0A482VTV9"/>
<evidence type="ECO:0000256" key="8">
    <source>
        <dbReference type="ARBA" id="ARBA00023228"/>
    </source>
</evidence>
<keyword evidence="4" id="KW-0963">Cytoplasm</keyword>
<keyword evidence="14" id="KW-1185">Reference proteome</keyword>
<evidence type="ECO:0000256" key="11">
    <source>
        <dbReference type="ARBA" id="ARBA00046593"/>
    </source>
</evidence>
<feature type="transmembrane region" description="Helical" evidence="12">
    <location>
        <begin position="59"/>
        <end position="81"/>
    </location>
</feature>
<evidence type="ECO:0000256" key="6">
    <source>
        <dbReference type="ARBA" id="ARBA00022989"/>
    </source>
</evidence>
<keyword evidence="6 12" id="KW-1133">Transmembrane helix</keyword>
<evidence type="ECO:0000256" key="4">
    <source>
        <dbReference type="ARBA" id="ARBA00022490"/>
    </source>
</evidence>
<dbReference type="EMBL" id="QDEB01068490">
    <property type="protein sequence ID" value="RZC35707.1"/>
    <property type="molecule type" value="Genomic_DNA"/>
</dbReference>
<evidence type="ECO:0000256" key="9">
    <source>
        <dbReference type="ARBA" id="ARBA00035284"/>
    </source>
</evidence>
<evidence type="ECO:0000256" key="7">
    <source>
        <dbReference type="ARBA" id="ARBA00023136"/>
    </source>
</evidence>
<dbReference type="PANTHER" id="PTHR13551:SF1">
    <property type="entry name" value="MEMBRANE PROTEIN BRI3"/>
    <property type="match status" value="1"/>
</dbReference>
<evidence type="ECO:0000256" key="12">
    <source>
        <dbReference type="SAM" id="Phobius"/>
    </source>
</evidence>
<keyword evidence="5 12" id="KW-0812">Transmembrane</keyword>
<dbReference type="InterPro" id="IPR019317">
    <property type="entry name" value="BRI3"/>
</dbReference>
<evidence type="ECO:0000256" key="1">
    <source>
        <dbReference type="ARBA" id="ARBA00004155"/>
    </source>
</evidence>
<dbReference type="OrthoDB" id="2564984at2759"/>